<dbReference type="GO" id="GO:0009062">
    <property type="term" value="P:fatty acid catabolic process"/>
    <property type="evidence" value="ECO:0007669"/>
    <property type="project" value="TreeGrafter"/>
</dbReference>
<dbReference type="InterPro" id="IPR033120">
    <property type="entry name" value="HOTDOG_ACOT"/>
</dbReference>
<evidence type="ECO:0000313" key="6">
    <source>
        <dbReference type="EMBL" id="OEJ66953.1"/>
    </source>
</evidence>
<dbReference type="EMBL" id="MCGG01000027">
    <property type="protein sequence ID" value="OEJ66953.1"/>
    <property type="molecule type" value="Genomic_DNA"/>
</dbReference>
<evidence type="ECO:0000256" key="3">
    <source>
        <dbReference type="PROSITE-ProRule" id="PRU01106"/>
    </source>
</evidence>
<dbReference type="AlphaFoldDB" id="A0A1E5Q7E8"/>
<evidence type="ECO:0000256" key="2">
    <source>
        <dbReference type="ARBA" id="ARBA00022801"/>
    </source>
</evidence>
<dbReference type="GO" id="GO:0006637">
    <property type="term" value="P:acyl-CoA metabolic process"/>
    <property type="evidence" value="ECO:0007669"/>
    <property type="project" value="TreeGrafter"/>
</dbReference>
<feature type="domain" description="HotDog ACOT-type" evidence="5">
    <location>
        <begin position="21"/>
        <end position="135"/>
    </location>
</feature>
<reference evidence="7" key="1">
    <citation type="submission" date="2016-07" db="EMBL/GenBank/DDBJ databases">
        <authorList>
            <person name="Florea S."/>
            <person name="Webb J.S."/>
            <person name="Jaromczyk J."/>
            <person name="Schardl C.L."/>
        </authorList>
    </citation>
    <scope>NUCLEOTIDE SEQUENCE [LARGE SCALE GENOMIC DNA]</scope>
    <source>
        <strain evidence="7">MV-1</strain>
    </source>
</reference>
<proteinExistence type="inferred from homology"/>
<dbReference type="Proteomes" id="UP000095347">
    <property type="component" value="Unassembled WGS sequence"/>
</dbReference>
<dbReference type="Pfam" id="PF03061">
    <property type="entry name" value="4HBT"/>
    <property type="match status" value="1"/>
</dbReference>
<feature type="compositionally biased region" description="Basic and acidic residues" evidence="4">
    <location>
        <begin position="1"/>
        <end position="11"/>
    </location>
</feature>
<dbReference type="CDD" id="cd03442">
    <property type="entry name" value="BFIT_BACH"/>
    <property type="match status" value="1"/>
</dbReference>
<name>A0A1E5Q7E8_9PROT</name>
<dbReference type="GO" id="GO:0005829">
    <property type="term" value="C:cytosol"/>
    <property type="evidence" value="ECO:0007669"/>
    <property type="project" value="TreeGrafter"/>
</dbReference>
<dbReference type="Gene3D" id="3.10.129.10">
    <property type="entry name" value="Hotdog Thioesterase"/>
    <property type="match status" value="1"/>
</dbReference>
<dbReference type="SUPFAM" id="SSF54637">
    <property type="entry name" value="Thioesterase/thiol ester dehydrase-isomerase"/>
    <property type="match status" value="1"/>
</dbReference>
<evidence type="ECO:0000259" key="5">
    <source>
        <dbReference type="PROSITE" id="PS51770"/>
    </source>
</evidence>
<comment type="caution">
    <text evidence="6">The sequence shown here is derived from an EMBL/GenBank/DDBJ whole genome shotgun (WGS) entry which is preliminary data.</text>
</comment>
<gene>
    <name evidence="6" type="ORF">BEN30_11090</name>
</gene>
<organism evidence="6 7">
    <name type="scientific">Magnetovibrio blakemorei</name>
    <dbReference type="NCBI Taxonomy" id="28181"/>
    <lineage>
        <taxon>Bacteria</taxon>
        <taxon>Pseudomonadati</taxon>
        <taxon>Pseudomonadota</taxon>
        <taxon>Alphaproteobacteria</taxon>
        <taxon>Rhodospirillales</taxon>
        <taxon>Magnetovibrionaceae</taxon>
        <taxon>Magnetovibrio</taxon>
    </lineage>
</organism>
<protein>
    <recommendedName>
        <fullName evidence="5">HotDog ACOT-type domain-containing protein</fullName>
    </recommendedName>
</protein>
<dbReference type="InterPro" id="IPR029069">
    <property type="entry name" value="HotDog_dom_sf"/>
</dbReference>
<sequence>MSESNSRDETASHQSPEVETPRGVLAIRQVAMPANLNSGGNVFGGWLLAQMDLAGGITANDRAQGRVATVAITAMEFHLPVFAGDVLCCYADVTHVGTSSLTIHVQAWVHRRNGTDVDDLKVTEGDFVFVALEQDGSKRVVPQP</sequence>
<keyword evidence="2 3" id="KW-0378">Hydrolase</keyword>
<accession>A0A1E5Q7E8</accession>
<dbReference type="STRING" id="28181.BEN30_11090"/>
<comment type="similarity">
    <text evidence="1">Belongs to the acyl coenzyme A hydrolase family.</text>
</comment>
<dbReference type="RefSeq" id="WP_069958160.1">
    <property type="nucleotide sequence ID" value="NZ_MCGG01000027.1"/>
</dbReference>
<keyword evidence="7" id="KW-1185">Reference proteome</keyword>
<dbReference type="InterPro" id="IPR040170">
    <property type="entry name" value="Cytosol_ACT"/>
</dbReference>
<dbReference type="PANTHER" id="PTHR11049:SF5">
    <property type="entry name" value="ACYL-COA THIOESTER HYDROLASE YCIA"/>
    <property type="match status" value="1"/>
</dbReference>
<dbReference type="OrthoDB" id="9801856at2"/>
<dbReference type="InterPro" id="IPR006683">
    <property type="entry name" value="Thioestr_dom"/>
</dbReference>
<feature type="region of interest" description="Disordered" evidence="4">
    <location>
        <begin position="1"/>
        <end position="22"/>
    </location>
</feature>
<dbReference type="PROSITE" id="PS51770">
    <property type="entry name" value="HOTDOG_ACOT"/>
    <property type="match status" value="1"/>
</dbReference>
<dbReference type="GO" id="GO:0052816">
    <property type="term" value="F:long-chain fatty acyl-CoA hydrolase activity"/>
    <property type="evidence" value="ECO:0007669"/>
    <property type="project" value="TreeGrafter"/>
</dbReference>
<evidence type="ECO:0000313" key="7">
    <source>
        <dbReference type="Proteomes" id="UP000095347"/>
    </source>
</evidence>
<evidence type="ECO:0000256" key="1">
    <source>
        <dbReference type="ARBA" id="ARBA00010458"/>
    </source>
</evidence>
<dbReference type="PANTHER" id="PTHR11049">
    <property type="entry name" value="ACYL COENZYME A THIOESTER HYDROLASE"/>
    <property type="match status" value="1"/>
</dbReference>
<evidence type="ECO:0000256" key="4">
    <source>
        <dbReference type="SAM" id="MobiDB-lite"/>
    </source>
</evidence>